<evidence type="ECO:0000256" key="3">
    <source>
        <dbReference type="ARBA" id="ARBA00022676"/>
    </source>
</evidence>
<comment type="pathway">
    <text evidence="1">Cell wall biogenesis; cell wall polysaccharide biosynthesis.</text>
</comment>
<dbReference type="Gene3D" id="3.90.550.10">
    <property type="entry name" value="Spore Coat Polysaccharide Biosynthesis Protein SpsA, Chain A"/>
    <property type="match status" value="1"/>
</dbReference>
<evidence type="ECO:0000259" key="5">
    <source>
        <dbReference type="Pfam" id="PF00535"/>
    </source>
</evidence>
<dbReference type="RefSeq" id="WP_208473626.1">
    <property type="nucleotide sequence ID" value="NZ_JAGFNS010000071.1"/>
</dbReference>
<dbReference type="Pfam" id="PF00535">
    <property type="entry name" value="Glycos_transf_2"/>
    <property type="match status" value="1"/>
</dbReference>
<dbReference type="EMBL" id="JAGFNS010000071">
    <property type="protein sequence ID" value="MBO3744401.1"/>
    <property type="molecule type" value="Genomic_DNA"/>
</dbReference>
<evidence type="ECO:0000256" key="2">
    <source>
        <dbReference type="ARBA" id="ARBA00006739"/>
    </source>
</evidence>
<comment type="similarity">
    <text evidence="2">Belongs to the glycosyltransferase 2 family.</text>
</comment>
<gene>
    <name evidence="6" type="ORF">J5X75_43640</name>
</gene>
<protein>
    <submittedName>
        <fullName evidence="6">Glycosyltransferase</fullName>
    </submittedName>
</protein>
<dbReference type="InterPro" id="IPR029044">
    <property type="entry name" value="Nucleotide-diphossugar_trans"/>
</dbReference>
<dbReference type="Proteomes" id="UP000679690">
    <property type="component" value="Unassembled WGS sequence"/>
</dbReference>
<reference evidence="6 7" key="1">
    <citation type="submission" date="2021-03" db="EMBL/GenBank/DDBJ databases">
        <title>Actinoplanes flavus sp. nov., a novel actinomycete isolated from Coconut Palm rhizosphere soil.</title>
        <authorList>
            <person name="Luo X."/>
        </authorList>
    </citation>
    <scope>NUCLEOTIDE SEQUENCE [LARGE SCALE GENOMIC DNA]</scope>
    <source>
        <strain evidence="6 7">NEAU-H7</strain>
    </source>
</reference>
<accession>A0ABS3V0Q7</accession>
<keyword evidence="3" id="KW-0328">Glycosyltransferase</keyword>
<keyword evidence="7" id="KW-1185">Reference proteome</keyword>
<dbReference type="InterPro" id="IPR001173">
    <property type="entry name" value="Glyco_trans_2-like"/>
</dbReference>
<evidence type="ECO:0000313" key="6">
    <source>
        <dbReference type="EMBL" id="MBO3744401.1"/>
    </source>
</evidence>
<evidence type="ECO:0000313" key="7">
    <source>
        <dbReference type="Proteomes" id="UP000679690"/>
    </source>
</evidence>
<sequence>MNDRVTVVVATRNRRDRLFETLPEHRAPVILVDNASTDGGPDAISSAFPAVEVVRLGENRGAAARNEGVRRAGTPYVAFADDDSYWTDGSLARAAALLDAHPRLGLLTARVLIGPGGRPDPVSTAQAAAPLGTAPGAPGPTVLGFLSCAVVVRREAFLRVGGFEPRLFVYGEEELLAMDLAADGWWLCYEPSLVVRHFPLPEGRDRSARRRIEARNRLLTALLRRPPAVVARTLAATYRESLPSLWDVARGLPWALRHRRPLPPDIEAAYAGVTHPS</sequence>
<keyword evidence="4" id="KW-0808">Transferase</keyword>
<dbReference type="PANTHER" id="PTHR43179:SF12">
    <property type="entry name" value="GALACTOFURANOSYLTRANSFERASE GLFT2"/>
    <property type="match status" value="1"/>
</dbReference>
<evidence type="ECO:0000256" key="1">
    <source>
        <dbReference type="ARBA" id="ARBA00004776"/>
    </source>
</evidence>
<name>A0ABS3V0Q7_9ACTN</name>
<proteinExistence type="inferred from homology"/>
<dbReference type="SUPFAM" id="SSF53448">
    <property type="entry name" value="Nucleotide-diphospho-sugar transferases"/>
    <property type="match status" value="1"/>
</dbReference>
<comment type="caution">
    <text evidence="6">The sequence shown here is derived from an EMBL/GenBank/DDBJ whole genome shotgun (WGS) entry which is preliminary data.</text>
</comment>
<organism evidence="6 7">
    <name type="scientific">Actinoplanes flavus</name>
    <dbReference type="NCBI Taxonomy" id="2820290"/>
    <lineage>
        <taxon>Bacteria</taxon>
        <taxon>Bacillati</taxon>
        <taxon>Actinomycetota</taxon>
        <taxon>Actinomycetes</taxon>
        <taxon>Micromonosporales</taxon>
        <taxon>Micromonosporaceae</taxon>
        <taxon>Actinoplanes</taxon>
    </lineage>
</organism>
<feature type="domain" description="Glycosyltransferase 2-like" evidence="5">
    <location>
        <begin position="6"/>
        <end position="157"/>
    </location>
</feature>
<evidence type="ECO:0000256" key="4">
    <source>
        <dbReference type="ARBA" id="ARBA00022679"/>
    </source>
</evidence>
<dbReference type="PANTHER" id="PTHR43179">
    <property type="entry name" value="RHAMNOSYLTRANSFERASE WBBL"/>
    <property type="match status" value="1"/>
</dbReference>